<accession>A0AAW5HXR9</accession>
<gene>
    <name evidence="1" type="ORF">JMN37_10225</name>
</gene>
<dbReference type="RefSeq" id="WP_071572881.1">
    <property type="nucleotide sequence ID" value="NZ_JAEUWV010000023.1"/>
</dbReference>
<sequence>MTIPEHVLSAFQVDGEAASTPDAAWGEAKKFGRIVISQAAPTAAWSGKVRERIADHLEGVHVARPVRATDGRFVVAGFVANEFSPGAPAARVDEAVAAALALERALQQAEVAQELPERDSSDVIAEADRGAWKGHEDASAEGLCVAHVDVLSHTLFSGYAAPVLTDLVPSARLRPRGYSAAVVIVDALLAGAVDPRIVERWSHIPDLVFLAGRALDFRMRMAQHDGTFQNANARSKFSEVSELLMSR</sequence>
<organism evidence="1 2">
    <name type="scientific">Corynebacterium lipophilum</name>
    <dbReference type="NCBI Taxonomy" id="2804918"/>
    <lineage>
        <taxon>Bacteria</taxon>
        <taxon>Bacillati</taxon>
        <taxon>Actinomycetota</taxon>
        <taxon>Actinomycetes</taxon>
        <taxon>Mycobacteriales</taxon>
        <taxon>Corynebacteriaceae</taxon>
        <taxon>Corynebacterium</taxon>
    </lineage>
</organism>
<evidence type="ECO:0000313" key="2">
    <source>
        <dbReference type="Proteomes" id="UP001205920"/>
    </source>
</evidence>
<proteinExistence type="predicted"/>
<dbReference type="EMBL" id="JAEUWV010000023">
    <property type="protein sequence ID" value="MCO6395338.1"/>
    <property type="molecule type" value="Genomic_DNA"/>
</dbReference>
<reference evidence="1 2" key="1">
    <citation type="submission" date="2021-01" db="EMBL/GenBank/DDBJ databases">
        <title>Identification and Characterization of Corynebacterium sp.</title>
        <authorList>
            <person name="Luo Q."/>
            <person name="Qu P."/>
            <person name="Chen Q."/>
        </authorList>
    </citation>
    <scope>NUCLEOTIDE SEQUENCE [LARGE SCALE GENOMIC DNA]</scope>
    <source>
        <strain evidence="1 2">MC-18</strain>
    </source>
</reference>
<keyword evidence="2" id="KW-1185">Reference proteome</keyword>
<comment type="caution">
    <text evidence="1">The sequence shown here is derived from an EMBL/GenBank/DDBJ whole genome shotgun (WGS) entry which is preliminary data.</text>
</comment>
<evidence type="ECO:0008006" key="3">
    <source>
        <dbReference type="Google" id="ProtNLM"/>
    </source>
</evidence>
<name>A0AAW5HXR9_9CORY</name>
<protein>
    <recommendedName>
        <fullName evidence="3">TIGR02569 family protein</fullName>
    </recommendedName>
</protein>
<evidence type="ECO:0000313" key="1">
    <source>
        <dbReference type="EMBL" id="MCO6395338.1"/>
    </source>
</evidence>
<dbReference type="Proteomes" id="UP001205920">
    <property type="component" value="Unassembled WGS sequence"/>
</dbReference>
<dbReference type="AlphaFoldDB" id="A0AAW5HXR9"/>